<proteinExistence type="predicted"/>
<keyword evidence="3" id="KW-1185">Reference proteome</keyword>
<reference evidence="2" key="1">
    <citation type="submission" date="2022-03" db="EMBL/GenBank/DDBJ databases">
        <authorList>
            <person name="Sayadi A."/>
        </authorList>
    </citation>
    <scope>NUCLEOTIDE SEQUENCE</scope>
</reference>
<evidence type="ECO:0000313" key="3">
    <source>
        <dbReference type="Proteomes" id="UP001152888"/>
    </source>
</evidence>
<dbReference type="Proteomes" id="UP001152888">
    <property type="component" value="Unassembled WGS sequence"/>
</dbReference>
<feature type="compositionally biased region" description="Polar residues" evidence="1">
    <location>
        <begin position="1"/>
        <end position="17"/>
    </location>
</feature>
<feature type="region of interest" description="Disordered" evidence="1">
    <location>
        <begin position="1"/>
        <end position="26"/>
    </location>
</feature>
<evidence type="ECO:0000313" key="2">
    <source>
        <dbReference type="EMBL" id="CAH1995338.1"/>
    </source>
</evidence>
<evidence type="ECO:0000256" key="1">
    <source>
        <dbReference type="SAM" id="MobiDB-lite"/>
    </source>
</evidence>
<sequence length="54" mass="6179">MYSWQNQRQHNNSQPRGSRTKGRTTKSIQAVLSYGLSEVDVDSDFNALRIPDPK</sequence>
<gene>
    <name evidence="2" type="ORF">ACAOBT_LOCUS22543</name>
</gene>
<dbReference type="AlphaFoldDB" id="A0A9P0LP13"/>
<comment type="caution">
    <text evidence="2">The sequence shown here is derived from an EMBL/GenBank/DDBJ whole genome shotgun (WGS) entry which is preliminary data.</text>
</comment>
<name>A0A9P0LP13_ACAOB</name>
<protein>
    <submittedName>
        <fullName evidence="2">Uncharacterized protein</fullName>
    </submittedName>
</protein>
<dbReference type="EMBL" id="CAKOFQ010007224">
    <property type="protein sequence ID" value="CAH1995338.1"/>
    <property type="molecule type" value="Genomic_DNA"/>
</dbReference>
<accession>A0A9P0LP13</accession>
<organism evidence="2 3">
    <name type="scientific">Acanthoscelides obtectus</name>
    <name type="common">Bean weevil</name>
    <name type="synonym">Bruchus obtectus</name>
    <dbReference type="NCBI Taxonomy" id="200917"/>
    <lineage>
        <taxon>Eukaryota</taxon>
        <taxon>Metazoa</taxon>
        <taxon>Ecdysozoa</taxon>
        <taxon>Arthropoda</taxon>
        <taxon>Hexapoda</taxon>
        <taxon>Insecta</taxon>
        <taxon>Pterygota</taxon>
        <taxon>Neoptera</taxon>
        <taxon>Endopterygota</taxon>
        <taxon>Coleoptera</taxon>
        <taxon>Polyphaga</taxon>
        <taxon>Cucujiformia</taxon>
        <taxon>Chrysomeloidea</taxon>
        <taxon>Chrysomelidae</taxon>
        <taxon>Bruchinae</taxon>
        <taxon>Bruchini</taxon>
        <taxon>Acanthoscelides</taxon>
    </lineage>
</organism>